<dbReference type="Gene3D" id="1.10.489.10">
    <property type="entry name" value="Chloroperoxidase-like"/>
    <property type="match status" value="1"/>
</dbReference>
<dbReference type="PANTHER" id="PTHR33577">
    <property type="entry name" value="STERIGMATOCYSTIN BIOSYNTHESIS PEROXIDASE STCC-RELATED"/>
    <property type="match status" value="1"/>
</dbReference>
<evidence type="ECO:0000256" key="5">
    <source>
        <dbReference type="ARBA" id="ARBA00023002"/>
    </source>
</evidence>
<evidence type="ECO:0000256" key="6">
    <source>
        <dbReference type="ARBA" id="ARBA00023004"/>
    </source>
</evidence>
<proteinExistence type="inferred from homology"/>
<keyword evidence="11" id="KW-1185">Reference proteome</keyword>
<accession>A0AAI8V8E9</accession>
<feature type="chain" id="PRO_5042509699" evidence="8">
    <location>
        <begin position="21"/>
        <end position="443"/>
    </location>
</feature>
<keyword evidence="3" id="KW-0349">Heme</keyword>
<dbReference type="PROSITE" id="PS51405">
    <property type="entry name" value="HEME_HALOPEROXIDASE"/>
    <property type="match status" value="1"/>
</dbReference>
<keyword evidence="8" id="KW-0732">Signal</keyword>
<evidence type="ECO:0000313" key="11">
    <source>
        <dbReference type="Proteomes" id="UP001295740"/>
    </source>
</evidence>
<evidence type="ECO:0000256" key="2">
    <source>
        <dbReference type="ARBA" id="ARBA00022559"/>
    </source>
</evidence>
<dbReference type="PANTHER" id="PTHR33577:SF16">
    <property type="entry name" value="HEME HALOPEROXIDASE FAMILY PROFILE DOMAIN-CONTAINING PROTEIN"/>
    <property type="match status" value="1"/>
</dbReference>
<evidence type="ECO:0000256" key="7">
    <source>
        <dbReference type="ARBA" id="ARBA00025795"/>
    </source>
</evidence>
<evidence type="ECO:0000256" key="3">
    <source>
        <dbReference type="ARBA" id="ARBA00022617"/>
    </source>
</evidence>
<gene>
    <name evidence="10" type="ORF">KHLLAP_LOCUS189</name>
</gene>
<keyword evidence="6" id="KW-0408">Iron</keyword>
<dbReference type="AlphaFoldDB" id="A0AAI8V8E9"/>
<dbReference type="InterPro" id="IPR000028">
    <property type="entry name" value="Chloroperoxidase"/>
</dbReference>
<dbReference type="GO" id="GO:0004601">
    <property type="term" value="F:peroxidase activity"/>
    <property type="evidence" value="ECO:0007669"/>
    <property type="project" value="UniProtKB-KW"/>
</dbReference>
<dbReference type="GO" id="GO:0046872">
    <property type="term" value="F:metal ion binding"/>
    <property type="evidence" value="ECO:0007669"/>
    <property type="project" value="UniProtKB-KW"/>
</dbReference>
<evidence type="ECO:0000256" key="1">
    <source>
        <dbReference type="ARBA" id="ARBA00001970"/>
    </source>
</evidence>
<feature type="signal peptide" evidence="8">
    <location>
        <begin position="1"/>
        <end position="20"/>
    </location>
</feature>
<keyword evidence="2" id="KW-0575">Peroxidase</keyword>
<reference evidence="10" key="1">
    <citation type="submission" date="2023-10" db="EMBL/GenBank/DDBJ databases">
        <authorList>
            <person name="Hackl T."/>
        </authorList>
    </citation>
    <scope>NUCLEOTIDE SEQUENCE</scope>
</reference>
<evidence type="ECO:0000256" key="4">
    <source>
        <dbReference type="ARBA" id="ARBA00022723"/>
    </source>
</evidence>
<feature type="domain" description="Heme haloperoxidase family profile" evidence="9">
    <location>
        <begin position="71"/>
        <end position="320"/>
    </location>
</feature>
<dbReference type="EMBL" id="CAUWAG010000003">
    <property type="protein sequence ID" value="CAJ2499721.1"/>
    <property type="molecule type" value="Genomic_DNA"/>
</dbReference>
<comment type="caution">
    <text evidence="10">The sequence shown here is derived from an EMBL/GenBank/DDBJ whole genome shotgun (WGS) entry which is preliminary data.</text>
</comment>
<name>A0AAI8V8E9_9PEZI</name>
<keyword evidence="5" id="KW-0560">Oxidoreductase</keyword>
<evidence type="ECO:0000256" key="8">
    <source>
        <dbReference type="SAM" id="SignalP"/>
    </source>
</evidence>
<dbReference type="Proteomes" id="UP001295740">
    <property type="component" value="Unassembled WGS sequence"/>
</dbReference>
<sequence>MKSFGFCAVLLAPLSALVHSFPTAENFAKLAQRGLLDTSDLTPEALHESLLRIKNKRLLFDPMTSPIDVSGDHAFQAPDLDNGDQRGPCAGLNALANHGYIPHDGVVGTLELIEAVNTVYGMGVDLVTILAVMGTVGVGDPLSLNPGFSIGGESKKVSNILGNLLGLLGTPRGLDGAHNWIESDSSGTRDDLYVTGNSWTMNMTLFREVYDGIDGAMTLDDIGARAAQRFNESISINPWFYYGPYTGMVARNAGYVFIGRILSNHSAEYPRGNNITKEVFASFYGVYEEDGELVYKEGWEQIPENWFRLQVDYGLVDLNMDLVTWLTKYPVLASIGGNLGKTNSFAGLNLDDISGGLVNSASLLEGNNLLCFALEIVKTFSPNSLSTLFATLATPLKLVNDALVDPILDLSCPSWDDLTVNGTDLLTHLVDTYPGASKSGLAL</sequence>
<organism evidence="10 11">
    <name type="scientific">Anthostomella pinea</name>
    <dbReference type="NCBI Taxonomy" id="933095"/>
    <lineage>
        <taxon>Eukaryota</taxon>
        <taxon>Fungi</taxon>
        <taxon>Dikarya</taxon>
        <taxon>Ascomycota</taxon>
        <taxon>Pezizomycotina</taxon>
        <taxon>Sordariomycetes</taxon>
        <taxon>Xylariomycetidae</taxon>
        <taxon>Xylariales</taxon>
        <taxon>Xylariaceae</taxon>
        <taxon>Anthostomella</taxon>
    </lineage>
</organism>
<evidence type="ECO:0000313" key="10">
    <source>
        <dbReference type="EMBL" id="CAJ2499721.1"/>
    </source>
</evidence>
<keyword evidence="4" id="KW-0479">Metal-binding</keyword>
<comment type="similarity">
    <text evidence="7">Belongs to the chloroperoxidase family.</text>
</comment>
<dbReference type="SUPFAM" id="SSF47571">
    <property type="entry name" value="Cloroperoxidase"/>
    <property type="match status" value="1"/>
</dbReference>
<dbReference type="InterPro" id="IPR036851">
    <property type="entry name" value="Chloroperoxidase-like_sf"/>
</dbReference>
<dbReference type="Pfam" id="PF01328">
    <property type="entry name" value="Peroxidase_2"/>
    <property type="match status" value="1"/>
</dbReference>
<comment type="cofactor">
    <cofactor evidence="1">
        <name>heme b</name>
        <dbReference type="ChEBI" id="CHEBI:60344"/>
    </cofactor>
</comment>
<evidence type="ECO:0000259" key="9">
    <source>
        <dbReference type="PROSITE" id="PS51405"/>
    </source>
</evidence>
<protein>
    <submittedName>
        <fullName evidence="10">Uu.00g025740.m01.CDS01</fullName>
    </submittedName>
</protein>